<feature type="transmembrane region" description="Helical" evidence="7">
    <location>
        <begin position="273"/>
        <end position="295"/>
    </location>
</feature>
<proteinExistence type="inferred from homology"/>
<feature type="transmembrane region" description="Helical" evidence="7">
    <location>
        <begin position="321"/>
        <end position="338"/>
    </location>
</feature>
<dbReference type="Pfam" id="PF02133">
    <property type="entry name" value="Transp_cyt_pur"/>
    <property type="match status" value="1"/>
</dbReference>
<keyword evidence="5 7" id="KW-0472">Membrane</keyword>
<evidence type="ECO:0000256" key="3">
    <source>
        <dbReference type="ARBA" id="ARBA00022692"/>
    </source>
</evidence>
<dbReference type="Proteomes" id="UP000295371">
    <property type="component" value="Unassembled WGS sequence"/>
</dbReference>
<feature type="compositionally biased region" description="Acidic residues" evidence="6">
    <location>
        <begin position="9"/>
        <end position="18"/>
    </location>
</feature>
<evidence type="ECO:0000256" key="6">
    <source>
        <dbReference type="SAM" id="MobiDB-lite"/>
    </source>
</evidence>
<dbReference type="EMBL" id="SOAW01000001">
    <property type="protein sequence ID" value="TDT34377.1"/>
    <property type="molecule type" value="Genomic_DNA"/>
</dbReference>
<feature type="transmembrane region" description="Helical" evidence="7">
    <location>
        <begin position="170"/>
        <end position="188"/>
    </location>
</feature>
<dbReference type="PANTHER" id="PTHR30569">
    <property type="entry name" value="CYTOSINE TRANSPORTER CODB"/>
    <property type="match status" value="1"/>
</dbReference>
<evidence type="ECO:0000313" key="9">
    <source>
        <dbReference type="Proteomes" id="UP000295371"/>
    </source>
</evidence>
<protein>
    <submittedName>
        <fullName evidence="8">Cytosine permease</fullName>
    </submittedName>
</protein>
<accession>A0A4R7JCE6</accession>
<evidence type="ECO:0000256" key="7">
    <source>
        <dbReference type="SAM" id="Phobius"/>
    </source>
</evidence>
<dbReference type="InterPro" id="IPR001248">
    <property type="entry name" value="Pur-cyt_permease"/>
</dbReference>
<feature type="region of interest" description="Disordered" evidence="6">
    <location>
        <begin position="1"/>
        <end position="25"/>
    </location>
</feature>
<evidence type="ECO:0000256" key="2">
    <source>
        <dbReference type="ARBA" id="ARBA00008974"/>
    </source>
</evidence>
<feature type="transmembrane region" description="Helical" evidence="7">
    <location>
        <begin position="143"/>
        <end position="163"/>
    </location>
</feature>
<feature type="transmembrane region" description="Helical" evidence="7">
    <location>
        <begin position="35"/>
        <end position="57"/>
    </location>
</feature>
<name>A0A4R7JCE6_9ACTN</name>
<comment type="subcellular location">
    <subcellularLocation>
        <location evidence="1">Membrane</location>
        <topology evidence="1">Multi-pass membrane protein</topology>
    </subcellularLocation>
</comment>
<dbReference type="GO" id="GO:0015209">
    <property type="term" value="F:cytosine transmembrane transporter activity"/>
    <property type="evidence" value="ECO:0007669"/>
    <property type="project" value="InterPro"/>
</dbReference>
<evidence type="ECO:0000313" key="8">
    <source>
        <dbReference type="EMBL" id="TDT34377.1"/>
    </source>
</evidence>
<evidence type="ECO:0000256" key="5">
    <source>
        <dbReference type="ARBA" id="ARBA00023136"/>
    </source>
</evidence>
<dbReference type="CDD" id="cd11484">
    <property type="entry name" value="SLC-NCS1sbd_CobB-like"/>
    <property type="match status" value="1"/>
</dbReference>
<reference evidence="8 9" key="1">
    <citation type="submission" date="2019-03" db="EMBL/GenBank/DDBJ databases">
        <title>Genomic Encyclopedia of Archaeal and Bacterial Type Strains, Phase II (KMG-II): from individual species to whole genera.</title>
        <authorList>
            <person name="Goeker M."/>
        </authorList>
    </citation>
    <scope>NUCLEOTIDE SEQUENCE [LARGE SCALE GENOMIC DNA]</scope>
    <source>
        <strain evidence="8 9">DSM 24323</strain>
    </source>
</reference>
<keyword evidence="9" id="KW-1185">Reference proteome</keyword>
<sequence>MTGQVAEQDPIDPVEPIDPDYPVTPVPRSARRSGFTLLVVLLGFTVFTPTMAAGAGLGPAFDFGALMGVIAIGSAILGTYVALMGYVGARSGLTTVVMARRSFGTSGSKLASIILGGTQVGWYGVTVGTVGDLTAQATGWESWWARAAIMLVTSALMVVTALYGYHGMYWASLVATPLVLILAVWVAFTSVGSVGGIDGLNAIEPVTTMSVATAVTAVVGTFVSAGTQVPNWTRFARSGSAAVTACLVAFVVGNGAMVVFGAIGALTQGEGDFVVVLFQLGLVGAGLFLLFGNLWTSNADTAYAFGVAGAELFNRPKKGPFVIGGAVIGTAPALLGVQNSLIDYLGLVGTFIPPLGGVIIADWFCRWRNGVPEGYVLPAFDWRNLAAFVAGTVVAYVTGQWELGIPPLFGILVAAGLVMALQLPRRTVRG</sequence>
<feature type="transmembrane region" description="Helical" evidence="7">
    <location>
        <begin position="208"/>
        <end position="229"/>
    </location>
</feature>
<feature type="transmembrane region" description="Helical" evidence="7">
    <location>
        <begin position="110"/>
        <end position="131"/>
    </location>
</feature>
<dbReference type="PANTHER" id="PTHR30569:SF0">
    <property type="entry name" value="CYTOSINE PERMEASE"/>
    <property type="match status" value="1"/>
</dbReference>
<dbReference type="NCBIfam" id="NF008241">
    <property type="entry name" value="PRK11017.1"/>
    <property type="match status" value="1"/>
</dbReference>
<dbReference type="GO" id="GO:0005886">
    <property type="term" value="C:plasma membrane"/>
    <property type="evidence" value="ECO:0007669"/>
    <property type="project" value="TreeGrafter"/>
</dbReference>
<keyword evidence="4 7" id="KW-1133">Transmembrane helix</keyword>
<feature type="transmembrane region" description="Helical" evidence="7">
    <location>
        <begin position="403"/>
        <end position="423"/>
    </location>
</feature>
<gene>
    <name evidence="8" type="ORF">CLV29_2039</name>
</gene>
<comment type="similarity">
    <text evidence="2">Belongs to the purine-cytosine permease (2.A.39) family.</text>
</comment>
<dbReference type="OrthoDB" id="3169878at2"/>
<dbReference type="Gene3D" id="1.10.4160.10">
    <property type="entry name" value="Hydantoin permease"/>
    <property type="match status" value="1"/>
</dbReference>
<dbReference type="AlphaFoldDB" id="A0A4R7JCE6"/>
<organism evidence="8 9">
    <name type="scientific">Naumannella halotolerans</name>
    <dbReference type="NCBI Taxonomy" id="993414"/>
    <lineage>
        <taxon>Bacteria</taxon>
        <taxon>Bacillati</taxon>
        <taxon>Actinomycetota</taxon>
        <taxon>Actinomycetes</taxon>
        <taxon>Propionibacteriales</taxon>
        <taxon>Propionibacteriaceae</taxon>
        <taxon>Naumannella</taxon>
    </lineage>
</organism>
<evidence type="ECO:0000256" key="1">
    <source>
        <dbReference type="ARBA" id="ARBA00004141"/>
    </source>
</evidence>
<feature type="transmembrane region" description="Helical" evidence="7">
    <location>
        <begin position="241"/>
        <end position="267"/>
    </location>
</feature>
<keyword evidence="3 7" id="KW-0812">Transmembrane</keyword>
<feature type="transmembrane region" description="Helical" evidence="7">
    <location>
        <begin position="63"/>
        <end position="89"/>
    </location>
</feature>
<dbReference type="RefSeq" id="WP_133754756.1">
    <property type="nucleotide sequence ID" value="NZ_SOAW01000001.1"/>
</dbReference>
<dbReference type="InterPro" id="IPR030191">
    <property type="entry name" value="CodB"/>
</dbReference>
<evidence type="ECO:0000256" key="4">
    <source>
        <dbReference type="ARBA" id="ARBA00022989"/>
    </source>
</evidence>
<comment type="caution">
    <text evidence="8">The sequence shown here is derived from an EMBL/GenBank/DDBJ whole genome shotgun (WGS) entry which is preliminary data.</text>
</comment>